<evidence type="ECO:0000313" key="3">
    <source>
        <dbReference type="Proteomes" id="UP000585614"/>
    </source>
</evidence>
<accession>A0A7J7Y6K6</accession>
<comment type="caution">
    <text evidence="2">The sequence shown here is derived from an EMBL/GenBank/DDBJ whole genome shotgun (WGS) entry which is preliminary data.</text>
</comment>
<dbReference type="AlphaFoldDB" id="A0A7J7Y6K6"/>
<name>A0A7J7Y6K6_RHIFE</name>
<dbReference type="Proteomes" id="UP000585614">
    <property type="component" value="Unassembled WGS sequence"/>
</dbReference>
<organism evidence="2 3">
    <name type="scientific">Rhinolophus ferrumequinum</name>
    <name type="common">Greater horseshoe bat</name>
    <dbReference type="NCBI Taxonomy" id="59479"/>
    <lineage>
        <taxon>Eukaryota</taxon>
        <taxon>Metazoa</taxon>
        <taxon>Chordata</taxon>
        <taxon>Craniata</taxon>
        <taxon>Vertebrata</taxon>
        <taxon>Euteleostomi</taxon>
        <taxon>Mammalia</taxon>
        <taxon>Eutheria</taxon>
        <taxon>Laurasiatheria</taxon>
        <taxon>Chiroptera</taxon>
        <taxon>Yinpterochiroptera</taxon>
        <taxon>Rhinolophoidea</taxon>
        <taxon>Rhinolophidae</taxon>
        <taxon>Rhinolophinae</taxon>
        <taxon>Rhinolophus</taxon>
    </lineage>
</organism>
<reference evidence="2 3" key="1">
    <citation type="journal article" date="2020" name="Nature">
        <title>Six reference-quality genomes reveal evolution of bat adaptations.</title>
        <authorList>
            <person name="Jebb D."/>
            <person name="Huang Z."/>
            <person name="Pippel M."/>
            <person name="Hughes G.M."/>
            <person name="Lavrichenko K."/>
            <person name="Devanna P."/>
            <person name="Winkler S."/>
            <person name="Jermiin L.S."/>
            <person name="Skirmuntt E.C."/>
            <person name="Katzourakis A."/>
            <person name="Burkitt-Gray L."/>
            <person name="Ray D.A."/>
            <person name="Sullivan K.A.M."/>
            <person name="Roscito J.G."/>
            <person name="Kirilenko B.M."/>
            <person name="Davalos L.M."/>
            <person name="Corthals A.P."/>
            <person name="Power M.L."/>
            <person name="Jones G."/>
            <person name="Ransome R.D."/>
            <person name="Dechmann D.K.N."/>
            <person name="Locatelli A.G."/>
            <person name="Puechmaille S.J."/>
            <person name="Fedrigo O."/>
            <person name="Jarvis E.D."/>
            <person name="Hiller M."/>
            <person name="Vernes S.C."/>
            <person name="Myers E.W."/>
            <person name="Teeling E.C."/>
        </authorList>
    </citation>
    <scope>NUCLEOTIDE SEQUENCE [LARGE SCALE GENOMIC DNA]</scope>
    <source>
        <strain evidence="2">MRhiFer1</strain>
        <tissue evidence="2">Lung</tissue>
    </source>
</reference>
<proteinExistence type="predicted"/>
<evidence type="ECO:0000313" key="2">
    <source>
        <dbReference type="EMBL" id="KAF6357160.1"/>
    </source>
</evidence>
<feature type="compositionally biased region" description="Pro residues" evidence="1">
    <location>
        <begin position="12"/>
        <end position="21"/>
    </location>
</feature>
<sequence length="133" mass="13797">MATLPGHCQPQNDPPVSPQPDPGDVNTSGPGRSCRGGAEDSDRTPLARPGIRSPPAAPAPRVNRWGRGPQDAGPGRPLGSRWGRAAGEKGRCSIRVGVAQQRGAGTGVARLRQATFQLWPAPSRGPSPPPPPR</sequence>
<gene>
    <name evidence="2" type="ORF">mRhiFer1_010081</name>
</gene>
<dbReference type="EMBL" id="JACAGC010000007">
    <property type="protein sequence ID" value="KAF6357160.1"/>
    <property type="molecule type" value="Genomic_DNA"/>
</dbReference>
<feature type="region of interest" description="Disordered" evidence="1">
    <location>
        <begin position="1"/>
        <end position="89"/>
    </location>
</feature>
<protein>
    <submittedName>
        <fullName evidence="2">Uncharacterized protein</fullName>
    </submittedName>
</protein>
<evidence type="ECO:0000256" key="1">
    <source>
        <dbReference type="SAM" id="MobiDB-lite"/>
    </source>
</evidence>